<sequence>MPAFARTLDRVDHRMRAAAVFQASTPNCARAAGPPRRPPAYADFVTARSFVTLHRDEQQLIIIRDTAAQRYVSYQDAQSVMRFAQPKSGRNLHSSYRGDIAAALKPYSETYPVSQQPGSPQAMLRDEYRLRNDLP</sequence>
<name>A0A4C1WRZ5_EUMVA</name>
<dbReference type="EMBL" id="BGZK01000642">
    <property type="protein sequence ID" value="GBP54266.1"/>
    <property type="molecule type" value="Genomic_DNA"/>
</dbReference>
<reference evidence="1 2" key="1">
    <citation type="journal article" date="2019" name="Commun. Biol.">
        <title>The bagworm genome reveals a unique fibroin gene that provides high tensile strength.</title>
        <authorList>
            <person name="Kono N."/>
            <person name="Nakamura H."/>
            <person name="Ohtoshi R."/>
            <person name="Tomita M."/>
            <person name="Numata K."/>
            <person name="Arakawa K."/>
        </authorList>
    </citation>
    <scope>NUCLEOTIDE SEQUENCE [LARGE SCALE GENOMIC DNA]</scope>
</reference>
<accession>A0A4C1WRZ5</accession>
<dbReference type="AlphaFoldDB" id="A0A4C1WRZ5"/>
<gene>
    <name evidence="1" type="ORF">EVAR_36482_1</name>
</gene>
<dbReference type="Proteomes" id="UP000299102">
    <property type="component" value="Unassembled WGS sequence"/>
</dbReference>
<protein>
    <submittedName>
        <fullName evidence="1">Uncharacterized protein</fullName>
    </submittedName>
</protein>
<evidence type="ECO:0000313" key="2">
    <source>
        <dbReference type="Proteomes" id="UP000299102"/>
    </source>
</evidence>
<comment type="caution">
    <text evidence="1">The sequence shown here is derived from an EMBL/GenBank/DDBJ whole genome shotgun (WGS) entry which is preliminary data.</text>
</comment>
<proteinExistence type="predicted"/>
<keyword evidence="2" id="KW-1185">Reference proteome</keyword>
<evidence type="ECO:0000313" key="1">
    <source>
        <dbReference type="EMBL" id="GBP54266.1"/>
    </source>
</evidence>
<organism evidence="1 2">
    <name type="scientific">Eumeta variegata</name>
    <name type="common">Bagworm moth</name>
    <name type="synonym">Eumeta japonica</name>
    <dbReference type="NCBI Taxonomy" id="151549"/>
    <lineage>
        <taxon>Eukaryota</taxon>
        <taxon>Metazoa</taxon>
        <taxon>Ecdysozoa</taxon>
        <taxon>Arthropoda</taxon>
        <taxon>Hexapoda</taxon>
        <taxon>Insecta</taxon>
        <taxon>Pterygota</taxon>
        <taxon>Neoptera</taxon>
        <taxon>Endopterygota</taxon>
        <taxon>Lepidoptera</taxon>
        <taxon>Glossata</taxon>
        <taxon>Ditrysia</taxon>
        <taxon>Tineoidea</taxon>
        <taxon>Psychidae</taxon>
        <taxon>Oiketicinae</taxon>
        <taxon>Eumeta</taxon>
    </lineage>
</organism>